<evidence type="ECO:0000256" key="4">
    <source>
        <dbReference type="ARBA" id="ARBA00061387"/>
    </source>
</evidence>
<evidence type="ECO:0000313" key="12">
    <source>
        <dbReference type="EMBL" id="GAV52696.1"/>
    </source>
</evidence>
<evidence type="ECO:0000256" key="9">
    <source>
        <dbReference type="SAM" id="MobiDB-lite"/>
    </source>
</evidence>
<dbReference type="InterPro" id="IPR001452">
    <property type="entry name" value="SH3_domain"/>
</dbReference>
<comment type="function">
    <text evidence="3">Plays a role in endocytosis and trafficking to the vacuole. Functions with type I myosins to restore polarity of the actin cytoskeleton after NaCl stress.</text>
</comment>
<protein>
    <recommendedName>
        <fullName evidence="5">Protein BZZ1</fullName>
    </recommendedName>
</protein>
<dbReference type="InterPro" id="IPR035459">
    <property type="entry name" value="Bzz1_SH3_1"/>
</dbReference>
<dbReference type="Pfam" id="PF14604">
    <property type="entry name" value="SH3_9"/>
    <property type="match status" value="1"/>
</dbReference>
<comment type="caution">
    <text evidence="12">The sequence shown here is derived from an EMBL/GenBank/DDBJ whole genome shotgun (WGS) entry which is preliminary data.</text>
</comment>
<feature type="compositionally biased region" description="Polar residues" evidence="9">
    <location>
        <begin position="477"/>
        <end position="502"/>
    </location>
</feature>
<keyword evidence="2 7" id="KW-0175">Coiled coil</keyword>
<evidence type="ECO:0000259" key="11">
    <source>
        <dbReference type="PROSITE" id="PS51741"/>
    </source>
</evidence>
<evidence type="ECO:0000313" key="13">
    <source>
        <dbReference type="Proteomes" id="UP000187013"/>
    </source>
</evidence>
<gene>
    <name evidence="12" type="ORF">ZYGR_0AG06870</name>
</gene>
<feature type="domain" description="SH3" evidence="10">
    <location>
        <begin position="604"/>
        <end position="660"/>
    </location>
</feature>
<dbReference type="SMART" id="SM00326">
    <property type="entry name" value="SH3"/>
    <property type="match status" value="2"/>
</dbReference>
<dbReference type="InterPro" id="IPR036028">
    <property type="entry name" value="SH3-like_dom_sf"/>
</dbReference>
<organism evidence="12 13">
    <name type="scientific">Zygosaccharomyces rouxii</name>
    <dbReference type="NCBI Taxonomy" id="4956"/>
    <lineage>
        <taxon>Eukaryota</taxon>
        <taxon>Fungi</taxon>
        <taxon>Dikarya</taxon>
        <taxon>Ascomycota</taxon>
        <taxon>Saccharomycotina</taxon>
        <taxon>Saccharomycetes</taxon>
        <taxon>Saccharomycetales</taxon>
        <taxon>Saccharomycetaceae</taxon>
        <taxon>Zygosaccharomyces</taxon>
    </lineage>
</organism>
<dbReference type="Gene3D" id="1.20.1270.60">
    <property type="entry name" value="Arfaptin homology (AH) domain/BAR domain"/>
    <property type="match status" value="1"/>
</dbReference>
<dbReference type="GO" id="GO:0030833">
    <property type="term" value="P:regulation of actin filament polymerization"/>
    <property type="evidence" value="ECO:0007669"/>
    <property type="project" value="TreeGrafter"/>
</dbReference>
<proteinExistence type="inferred from homology"/>
<feature type="domain" description="SH3" evidence="10">
    <location>
        <begin position="520"/>
        <end position="582"/>
    </location>
</feature>
<dbReference type="SMART" id="SM00055">
    <property type="entry name" value="FCH"/>
    <property type="match status" value="1"/>
</dbReference>
<dbReference type="InterPro" id="IPR031160">
    <property type="entry name" value="F_BAR_dom"/>
</dbReference>
<feature type="region of interest" description="Disordered" evidence="9">
    <location>
        <begin position="553"/>
        <end position="572"/>
    </location>
</feature>
<feature type="region of interest" description="Disordered" evidence="9">
    <location>
        <begin position="423"/>
        <end position="502"/>
    </location>
</feature>
<dbReference type="InterPro" id="IPR027267">
    <property type="entry name" value="AH/BAR_dom_sf"/>
</dbReference>
<feature type="region of interest" description="Disordered" evidence="9">
    <location>
        <begin position="583"/>
        <end position="607"/>
    </location>
</feature>
<feature type="domain" description="F-BAR" evidence="11">
    <location>
        <begin position="5"/>
        <end position="271"/>
    </location>
</feature>
<dbReference type="PANTHER" id="PTHR15735">
    <property type="entry name" value="FCH AND DOUBLE SH3 DOMAINS PROTEIN"/>
    <property type="match status" value="1"/>
</dbReference>
<dbReference type="CDD" id="cd11912">
    <property type="entry name" value="SH3_Bzz1_1"/>
    <property type="match status" value="1"/>
</dbReference>
<comment type="similarity">
    <text evidence="4">Belongs to the BZZ1 family.</text>
</comment>
<dbReference type="PROSITE" id="PS51741">
    <property type="entry name" value="F_BAR"/>
    <property type="match status" value="1"/>
</dbReference>
<dbReference type="InterPro" id="IPR001060">
    <property type="entry name" value="FCH_dom"/>
</dbReference>
<dbReference type="Gene3D" id="2.30.30.40">
    <property type="entry name" value="SH3 Domains"/>
    <property type="match status" value="2"/>
</dbReference>
<evidence type="ECO:0000256" key="1">
    <source>
        <dbReference type="ARBA" id="ARBA00022443"/>
    </source>
</evidence>
<dbReference type="SUPFAM" id="SSF103657">
    <property type="entry name" value="BAR/IMD domain-like"/>
    <property type="match status" value="1"/>
</dbReference>
<dbReference type="AlphaFoldDB" id="A0A1Q3AAD2"/>
<feature type="coiled-coil region" evidence="8">
    <location>
        <begin position="150"/>
        <end position="196"/>
    </location>
</feature>
<feature type="compositionally biased region" description="Polar residues" evidence="9">
    <location>
        <begin position="453"/>
        <end position="470"/>
    </location>
</feature>
<name>A0A1Q3AAD2_ZYGRO</name>
<reference evidence="12 13" key="1">
    <citation type="submission" date="2016-08" db="EMBL/GenBank/DDBJ databases">
        <title>Draft genome sequence of allopolyploid Zygosaccharomyces rouxii.</title>
        <authorList>
            <person name="Watanabe J."/>
            <person name="Uehara K."/>
            <person name="Mogi Y."/>
            <person name="Tsukioka Y."/>
        </authorList>
    </citation>
    <scope>NUCLEOTIDE SEQUENCE [LARGE SCALE GENOMIC DNA]</scope>
    <source>
        <strain evidence="12 13">NBRC 110957</strain>
    </source>
</reference>
<dbReference type="PANTHER" id="PTHR15735:SF21">
    <property type="entry name" value="PROTEIN NERVOUS WRECK"/>
    <property type="match status" value="1"/>
</dbReference>
<evidence type="ECO:0000256" key="3">
    <source>
        <dbReference type="ARBA" id="ARBA00054085"/>
    </source>
</evidence>
<evidence type="ECO:0000256" key="2">
    <source>
        <dbReference type="ARBA" id="ARBA00023054"/>
    </source>
</evidence>
<dbReference type="OrthoDB" id="8783038at2759"/>
<dbReference type="Pfam" id="PF00611">
    <property type="entry name" value="FCH"/>
    <property type="match status" value="1"/>
</dbReference>
<accession>A0A1Q3AAD2</accession>
<dbReference type="Pfam" id="PF00018">
    <property type="entry name" value="SH3_1"/>
    <property type="match status" value="1"/>
</dbReference>
<evidence type="ECO:0000259" key="10">
    <source>
        <dbReference type="PROSITE" id="PS50002"/>
    </source>
</evidence>
<dbReference type="GO" id="GO:0045010">
    <property type="term" value="P:actin nucleation"/>
    <property type="evidence" value="ECO:0007669"/>
    <property type="project" value="UniProtKB-ARBA"/>
</dbReference>
<sequence>MSTQLSIGNELKDSYKDTHKWVQNNLKWLRDIEQFYRERAKLEHEYSEKLSGLTKDYFNRKSTLSVALSVGDNPAMTPGSAEAASVVTWNEVLTQTENISKEHWRLSRDFEGQVASQMAKIHSKMDTTLSQINGFNSEMVDKRDNAYHEVHKAKKKYDEACTSMENARNKNTKSPGERNRQKMEEKQAEMNIAKNEYLIKINQANRIKDKFYFQDTPEVLDLLQDLNECRVLFLNDIWKTAGSVEKTTLERISQKLDTANAVIGENKPSLGTAMFIKHNARNWNEPRDFLFQPSPIWQDDENFVISAEPEISDFRIKLAQAEQEYNKFHHMTEGEMSRLSSLNDKRSKVKSKETDLQGEIYYDVVKAYLGAVTPFTGHETLKLRAEVQIESIQNNVPSGFDLNTDDIDLSKIKKKSGLFSKLKNKTHIMGSPSPSHLMPTRNRSRKLFGSGGSNTDEANGGDDNNASGTHLSPRARATSSTGNTSSGRLSRTSSAVSTENDAVSTYTTDTYSTRGSTSSNTNNINRVLYTFQGRDNDEVSVNPGDSIKVLVPDTGSGWTKLKNDTTGDQGLAPTSYLEINEKSTTTNGDKSLPPSVPPPRGSKKPSRTLTVQYGYDAQEENEMTIEPGDVVNVLKEDDGSGWTLAEFDGDSGLIPTNYCK</sequence>
<keyword evidence="1 6" id="KW-0728">SH3 domain</keyword>
<dbReference type="PROSITE" id="PS50002">
    <property type="entry name" value="SH3"/>
    <property type="match status" value="2"/>
</dbReference>
<dbReference type="GO" id="GO:0030864">
    <property type="term" value="C:cortical actin cytoskeleton"/>
    <property type="evidence" value="ECO:0007669"/>
    <property type="project" value="UniProtKB-ARBA"/>
</dbReference>
<evidence type="ECO:0000256" key="8">
    <source>
        <dbReference type="SAM" id="Coils"/>
    </source>
</evidence>
<dbReference type="FunFam" id="1.20.1270.60:FF:000060">
    <property type="entry name" value="Actin polymerization protein Bzz1"/>
    <property type="match status" value="1"/>
</dbReference>
<dbReference type="EMBL" id="BDGX01000033">
    <property type="protein sequence ID" value="GAV52696.1"/>
    <property type="molecule type" value="Genomic_DNA"/>
</dbReference>
<evidence type="ECO:0000256" key="7">
    <source>
        <dbReference type="PROSITE-ProRule" id="PRU01077"/>
    </source>
</evidence>
<dbReference type="SUPFAM" id="SSF50044">
    <property type="entry name" value="SH3-domain"/>
    <property type="match status" value="2"/>
</dbReference>
<evidence type="ECO:0000256" key="6">
    <source>
        <dbReference type="PROSITE-ProRule" id="PRU00192"/>
    </source>
</evidence>
<dbReference type="Proteomes" id="UP000187013">
    <property type="component" value="Unassembled WGS sequence"/>
</dbReference>
<evidence type="ECO:0000256" key="5">
    <source>
        <dbReference type="ARBA" id="ARBA00074946"/>
    </source>
</evidence>